<evidence type="ECO:0000313" key="2">
    <source>
        <dbReference type="Proteomes" id="UP000805193"/>
    </source>
</evidence>
<accession>A0AC60PG93</accession>
<comment type="caution">
    <text evidence="1">The sequence shown here is derived from an EMBL/GenBank/DDBJ whole genome shotgun (WGS) entry which is preliminary data.</text>
</comment>
<keyword evidence="2" id="KW-1185">Reference proteome</keyword>
<evidence type="ECO:0000313" key="1">
    <source>
        <dbReference type="EMBL" id="KAG0419261.1"/>
    </source>
</evidence>
<organism evidence="1 2">
    <name type="scientific">Ixodes persulcatus</name>
    <name type="common">Taiga tick</name>
    <dbReference type="NCBI Taxonomy" id="34615"/>
    <lineage>
        <taxon>Eukaryota</taxon>
        <taxon>Metazoa</taxon>
        <taxon>Ecdysozoa</taxon>
        <taxon>Arthropoda</taxon>
        <taxon>Chelicerata</taxon>
        <taxon>Arachnida</taxon>
        <taxon>Acari</taxon>
        <taxon>Parasitiformes</taxon>
        <taxon>Ixodida</taxon>
        <taxon>Ixodoidea</taxon>
        <taxon>Ixodidae</taxon>
        <taxon>Ixodinae</taxon>
        <taxon>Ixodes</taxon>
    </lineage>
</organism>
<gene>
    <name evidence="1" type="ORF">HPB47_004244</name>
</gene>
<dbReference type="Proteomes" id="UP000805193">
    <property type="component" value="Unassembled WGS sequence"/>
</dbReference>
<reference evidence="1 2" key="1">
    <citation type="journal article" date="2020" name="Cell">
        <title>Large-Scale Comparative Analyses of Tick Genomes Elucidate Their Genetic Diversity and Vector Capacities.</title>
        <authorList>
            <consortium name="Tick Genome and Microbiome Consortium (TIGMIC)"/>
            <person name="Jia N."/>
            <person name="Wang J."/>
            <person name="Shi W."/>
            <person name="Du L."/>
            <person name="Sun Y."/>
            <person name="Zhan W."/>
            <person name="Jiang J.F."/>
            <person name="Wang Q."/>
            <person name="Zhang B."/>
            <person name="Ji P."/>
            <person name="Bell-Sakyi L."/>
            <person name="Cui X.M."/>
            <person name="Yuan T.T."/>
            <person name="Jiang B.G."/>
            <person name="Yang W.F."/>
            <person name="Lam T.T."/>
            <person name="Chang Q.C."/>
            <person name="Ding S.J."/>
            <person name="Wang X.J."/>
            <person name="Zhu J.G."/>
            <person name="Ruan X.D."/>
            <person name="Zhao L."/>
            <person name="Wei J.T."/>
            <person name="Ye R.Z."/>
            <person name="Que T.C."/>
            <person name="Du C.H."/>
            <person name="Zhou Y.H."/>
            <person name="Cheng J.X."/>
            <person name="Dai P.F."/>
            <person name="Guo W.B."/>
            <person name="Han X.H."/>
            <person name="Huang E.J."/>
            <person name="Li L.F."/>
            <person name="Wei W."/>
            <person name="Gao Y.C."/>
            <person name="Liu J.Z."/>
            <person name="Shao H.Z."/>
            <person name="Wang X."/>
            <person name="Wang C.C."/>
            <person name="Yang T.C."/>
            <person name="Huo Q.B."/>
            <person name="Li W."/>
            <person name="Chen H.Y."/>
            <person name="Chen S.E."/>
            <person name="Zhou L.G."/>
            <person name="Ni X.B."/>
            <person name="Tian J.H."/>
            <person name="Sheng Y."/>
            <person name="Liu T."/>
            <person name="Pan Y.S."/>
            <person name="Xia L.Y."/>
            <person name="Li J."/>
            <person name="Zhao F."/>
            <person name="Cao W.C."/>
        </authorList>
    </citation>
    <scope>NUCLEOTIDE SEQUENCE [LARGE SCALE GENOMIC DNA]</scope>
    <source>
        <strain evidence="1">Iper-2018</strain>
    </source>
</reference>
<proteinExistence type="predicted"/>
<sequence>MKSLLSRVQARHGRTSTLDPTWRLVGSPVAPTSPTAAEIHGPELAASPRDAPQRLERRSYAAYDLSRQTNDLQIFRGAQESGREDLPSQLNLRLDRSPKPSFRGFWERSTPLEQWLVILCMAVVIAVCIMLTYTFYYAREYSKMIELKETLNLDMSPCKNFYEYVCSLWPSRYPMPDDAGFYSARDDVRERQRKKLIPPLIKGQLEDQRFTDERSAVHLFQSCNNIRM</sequence>
<name>A0AC60PG93_IXOPE</name>
<dbReference type="EMBL" id="JABSTQ010010644">
    <property type="protein sequence ID" value="KAG0419261.1"/>
    <property type="molecule type" value="Genomic_DNA"/>
</dbReference>
<protein>
    <submittedName>
        <fullName evidence="1">Uncharacterized protein</fullName>
    </submittedName>
</protein>